<dbReference type="PANTHER" id="PTHR12992">
    <property type="entry name" value="NUDIX HYDROLASE"/>
    <property type="match status" value="1"/>
</dbReference>
<protein>
    <submittedName>
        <fullName evidence="9">NUDIX hydrolase</fullName>
    </submittedName>
</protein>
<dbReference type="GO" id="GO:0009132">
    <property type="term" value="P:nucleoside diphosphate metabolic process"/>
    <property type="evidence" value="ECO:0007669"/>
    <property type="project" value="InterPro"/>
</dbReference>
<dbReference type="FunCoup" id="C8X967">
    <property type="interactions" value="95"/>
</dbReference>
<proteinExistence type="inferred from homology"/>
<evidence type="ECO:0000259" key="8">
    <source>
        <dbReference type="PROSITE" id="PS51462"/>
    </source>
</evidence>
<dbReference type="InterPro" id="IPR000059">
    <property type="entry name" value="NUDIX_hydrolase_NudL_CS"/>
</dbReference>
<keyword evidence="5 9" id="KW-0378">Hydrolase</keyword>
<dbReference type="InParanoid" id="C8X967"/>
<evidence type="ECO:0000256" key="7">
    <source>
        <dbReference type="ARBA" id="ARBA00023211"/>
    </source>
</evidence>
<evidence type="ECO:0000256" key="3">
    <source>
        <dbReference type="ARBA" id="ARBA00006506"/>
    </source>
</evidence>
<feature type="domain" description="Nudix hydrolase" evidence="8">
    <location>
        <begin position="57"/>
        <end position="198"/>
    </location>
</feature>
<dbReference type="PROSITE" id="PS01293">
    <property type="entry name" value="NUDIX_COA"/>
    <property type="match status" value="1"/>
</dbReference>
<evidence type="ECO:0000313" key="9">
    <source>
        <dbReference type="EMBL" id="ACV77135.1"/>
    </source>
</evidence>
<comment type="cofactor">
    <cofactor evidence="2">
        <name>Mg(2+)</name>
        <dbReference type="ChEBI" id="CHEBI:18420"/>
    </cofactor>
</comment>
<accession>C8X967</accession>
<dbReference type="InterPro" id="IPR020084">
    <property type="entry name" value="NUDIX_hydrolase_CS"/>
</dbReference>
<dbReference type="InterPro" id="IPR000086">
    <property type="entry name" value="NUDIX_hydrolase_dom"/>
</dbReference>
<dbReference type="EMBL" id="CP001737">
    <property type="protein sequence ID" value="ACV77135.1"/>
    <property type="molecule type" value="Genomic_DNA"/>
</dbReference>
<keyword evidence="6" id="KW-0460">Magnesium</keyword>
<dbReference type="GO" id="GO:0010945">
    <property type="term" value="F:coenzyme A diphosphatase activity"/>
    <property type="evidence" value="ECO:0007669"/>
    <property type="project" value="InterPro"/>
</dbReference>
<reference evidence="10" key="1">
    <citation type="submission" date="2009-09" db="EMBL/GenBank/DDBJ databases">
        <title>The complete genome of Nakamurella multipartita DSM 44233.</title>
        <authorList>
            <consortium name="US DOE Joint Genome Institute (JGI-PGF)"/>
            <person name="Lucas S."/>
            <person name="Copeland A."/>
            <person name="Lapidus A."/>
            <person name="Glavina del Rio T."/>
            <person name="Dalin E."/>
            <person name="Tice H."/>
            <person name="Bruce D."/>
            <person name="Goodwin L."/>
            <person name="Pitluck S."/>
            <person name="Kyrpides N."/>
            <person name="Mavromatis K."/>
            <person name="Ivanova N."/>
            <person name="Ovchinnikova G."/>
            <person name="Sims D."/>
            <person name="Meincke L."/>
            <person name="Brettin T."/>
            <person name="Detter J.C."/>
            <person name="Han C."/>
            <person name="Larimer F."/>
            <person name="Land M."/>
            <person name="Hauser L."/>
            <person name="Markowitz V."/>
            <person name="Cheng J.-F."/>
            <person name="Hugenholtz P."/>
            <person name="Woyke T."/>
            <person name="Wu D."/>
            <person name="Klenk H.-P."/>
            <person name="Eisen J.A."/>
        </authorList>
    </citation>
    <scope>NUCLEOTIDE SEQUENCE [LARGE SCALE GENOMIC DNA]</scope>
    <source>
        <strain evidence="10">ATCC 700099 / DSM 44233 / CIP 104796 / JCM 9543 / NBRC 105858 / Y-104</strain>
    </source>
</reference>
<keyword evidence="7" id="KW-0464">Manganese</keyword>
<dbReference type="AlphaFoldDB" id="C8X967"/>
<evidence type="ECO:0000256" key="4">
    <source>
        <dbReference type="ARBA" id="ARBA00022723"/>
    </source>
</evidence>
<reference evidence="9 10" key="2">
    <citation type="journal article" date="2010" name="Stand. Genomic Sci.">
        <title>Complete genome sequence of Nakamurella multipartita type strain (Y-104).</title>
        <authorList>
            <person name="Tice H."/>
            <person name="Mayilraj S."/>
            <person name="Sims D."/>
            <person name="Lapidus A."/>
            <person name="Nolan M."/>
            <person name="Lucas S."/>
            <person name="Glavina Del Rio T."/>
            <person name="Copeland A."/>
            <person name="Cheng J.F."/>
            <person name="Meincke L."/>
            <person name="Bruce D."/>
            <person name="Goodwin L."/>
            <person name="Pitluck S."/>
            <person name="Ivanova N."/>
            <person name="Mavromatis K."/>
            <person name="Ovchinnikova G."/>
            <person name="Pati A."/>
            <person name="Chen A."/>
            <person name="Palaniappan K."/>
            <person name="Land M."/>
            <person name="Hauser L."/>
            <person name="Chang Y.J."/>
            <person name="Jeffries C.D."/>
            <person name="Detter J.C."/>
            <person name="Brettin T."/>
            <person name="Rohde M."/>
            <person name="Goker M."/>
            <person name="Bristow J."/>
            <person name="Eisen J.A."/>
            <person name="Markowitz V."/>
            <person name="Hugenholtz P."/>
            <person name="Kyrpides N.C."/>
            <person name="Klenk H.P."/>
            <person name="Chen F."/>
        </authorList>
    </citation>
    <scope>NUCLEOTIDE SEQUENCE [LARGE SCALE GENOMIC DNA]</scope>
    <source>
        <strain evidence="10">ATCC 700099 / DSM 44233 / CIP 104796 / JCM 9543 / NBRC 105858 / Y-104</strain>
    </source>
</reference>
<dbReference type="SUPFAM" id="SSF55811">
    <property type="entry name" value="Nudix"/>
    <property type="match status" value="1"/>
</dbReference>
<evidence type="ECO:0000256" key="6">
    <source>
        <dbReference type="ARBA" id="ARBA00022842"/>
    </source>
</evidence>
<evidence type="ECO:0000256" key="1">
    <source>
        <dbReference type="ARBA" id="ARBA00001936"/>
    </source>
</evidence>
<organism evidence="9 10">
    <name type="scientific">Nakamurella multipartita (strain ATCC 700099 / DSM 44233 / CIP 104796 / JCM 9543 / NBRC 105858 / Y-104)</name>
    <name type="common">Microsphaera multipartita</name>
    <dbReference type="NCBI Taxonomy" id="479431"/>
    <lineage>
        <taxon>Bacteria</taxon>
        <taxon>Bacillati</taxon>
        <taxon>Actinomycetota</taxon>
        <taxon>Actinomycetes</taxon>
        <taxon>Nakamurellales</taxon>
        <taxon>Nakamurellaceae</taxon>
        <taxon>Nakamurella</taxon>
    </lineage>
</organism>
<dbReference type="eggNOG" id="COG0494">
    <property type="taxonomic scope" value="Bacteria"/>
</dbReference>
<evidence type="ECO:0000256" key="5">
    <source>
        <dbReference type="ARBA" id="ARBA00022801"/>
    </source>
</evidence>
<name>C8X967_NAKMY</name>
<dbReference type="GO" id="GO:0030145">
    <property type="term" value="F:manganese ion binding"/>
    <property type="evidence" value="ECO:0007669"/>
    <property type="project" value="InterPro"/>
</dbReference>
<dbReference type="STRING" id="479431.Namu_0721"/>
<comment type="cofactor">
    <cofactor evidence="1">
        <name>Mn(2+)</name>
        <dbReference type="ChEBI" id="CHEBI:29035"/>
    </cofactor>
</comment>
<dbReference type="HOGENOM" id="CLU_040940_3_1_11"/>
<keyword evidence="4" id="KW-0479">Metal-binding</keyword>
<evidence type="ECO:0000256" key="2">
    <source>
        <dbReference type="ARBA" id="ARBA00001946"/>
    </source>
</evidence>
<dbReference type="PROSITE" id="PS51462">
    <property type="entry name" value="NUDIX"/>
    <property type="match status" value="1"/>
</dbReference>
<dbReference type="CDD" id="cd03426">
    <property type="entry name" value="NUDIX_CoAse_Nudt7"/>
    <property type="match status" value="1"/>
</dbReference>
<dbReference type="PROSITE" id="PS00893">
    <property type="entry name" value="NUDIX_BOX"/>
    <property type="match status" value="1"/>
</dbReference>
<keyword evidence="10" id="KW-1185">Reference proteome</keyword>
<dbReference type="Pfam" id="PF00293">
    <property type="entry name" value="NUDIX"/>
    <property type="match status" value="1"/>
</dbReference>
<gene>
    <name evidence="9" type="ordered locus">Namu_0721</name>
</gene>
<dbReference type="InterPro" id="IPR015797">
    <property type="entry name" value="NUDIX_hydrolase-like_dom_sf"/>
</dbReference>
<dbReference type="GO" id="GO:0000287">
    <property type="term" value="F:magnesium ion binding"/>
    <property type="evidence" value="ECO:0007669"/>
    <property type="project" value="InterPro"/>
</dbReference>
<evidence type="ECO:0000313" key="10">
    <source>
        <dbReference type="Proteomes" id="UP000002218"/>
    </source>
</evidence>
<comment type="similarity">
    <text evidence="3">Belongs to the Nudix hydrolase family. PCD1 subfamily.</text>
</comment>
<dbReference type="Gene3D" id="3.90.79.10">
    <property type="entry name" value="Nucleoside Triphosphate Pyrophosphohydrolase"/>
    <property type="match status" value="1"/>
</dbReference>
<dbReference type="KEGG" id="nml:Namu_0721"/>
<dbReference type="RefSeq" id="WP_015746051.1">
    <property type="nucleotide sequence ID" value="NC_013235.1"/>
</dbReference>
<dbReference type="PANTHER" id="PTHR12992:SF11">
    <property type="entry name" value="MITOCHONDRIAL COENZYME A DIPHOSPHATASE NUDT8"/>
    <property type="match status" value="1"/>
</dbReference>
<sequence length="234" mass="24736">MNQDGGAGEPRLVGRRLIADRAEATGLPAWMQTLIQAVDGRRLPGPIARLGGAAPASARRGAVLMLFADGPAGPDLLLTQRSATMRSHAGQPAFPGGANDPGEDAVTAALRESFEETGVDPASVLPVALLPELFLAPSSFLVSPVLAYWREPGEVRAVDPAETATVARVPVSELSDPANRGQVRLSNGWMGPAFRVADLLVWGFTAGLVDSLLDLGGWARPWDRDRLFDLSDVR</sequence>
<dbReference type="InterPro" id="IPR045121">
    <property type="entry name" value="CoAse"/>
</dbReference>
<dbReference type="Proteomes" id="UP000002218">
    <property type="component" value="Chromosome"/>
</dbReference>